<evidence type="ECO:0000256" key="1">
    <source>
        <dbReference type="SAM" id="Phobius"/>
    </source>
</evidence>
<dbReference type="Proteomes" id="UP000326837">
    <property type="component" value="Chromosome"/>
</dbReference>
<keyword evidence="1" id="KW-1133">Transmembrane helix</keyword>
<dbReference type="EMBL" id="AP021861">
    <property type="protein sequence ID" value="BBO36276.1"/>
    <property type="molecule type" value="Genomic_DNA"/>
</dbReference>
<name>A0A5K7XMX6_9BACT</name>
<evidence type="ECO:0000313" key="3">
    <source>
        <dbReference type="Proteomes" id="UP000326837"/>
    </source>
</evidence>
<sequence>MEWDGCPESDPTGNFPRQKELIMRTLITTTALLSLSLR</sequence>
<protein>
    <submittedName>
        <fullName evidence="2">Uncharacterized protein</fullName>
    </submittedName>
</protein>
<accession>A0A5K7XMX6</accession>
<organism evidence="2 3">
    <name type="scientific">Lacipirellula parvula</name>
    <dbReference type="NCBI Taxonomy" id="2650471"/>
    <lineage>
        <taxon>Bacteria</taxon>
        <taxon>Pseudomonadati</taxon>
        <taxon>Planctomycetota</taxon>
        <taxon>Planctomycetia</taxon>
        <taxon>Pirellulales</taxon>
        <taxon>Lacipirellulaceae</taxon>
        <taxon>Lacipirellula</taxon>
    </lineage>
</organism>
<reference evidence="3" key="1">
    <citation type="submission" date="2019-10" db="EMBL/GenBank/DDBJ databases">
        <title>Lacipirellula parvula gen. nov., sp. nov., representing a lineage of planctomycetes widespread in freshwater anoxic habitats, and description of the family Lacipirellulaceae.</title>
        <authorList>
            <person name="Dedysh S.N."/>
            <person name="Kulichevskaya I.S."/>
            <person name="Beletsky A.V."/>
            <person name="Rakitin A.L."/>
            <person name="Mardanov A.V."/>
            <person name="Ivanova A.A."/>
            <person name="Saltykova V.X."/>
            <person name="Rijpstra W.I.C."/>
            <person name="Sinninghe Damste J.S."/>
            <person name="Ravin N.V."/>
        </authorList>
    </citation>
    <scope>NUCLEOTIDE SEQUENCE [LARGE SCALE GENOMIC DNA]</scope>
    <source>
        <strain evidence="3">PX69</strain>
    </source>
</reference>
<keyword evidence="3" id="KW-1185">Reference proteome</keyword>
<feature type="transmembrane region" description="Helical" evidence="1">
    <location>
        <begin position="21"/>
        <end position="37"/>
    </location>
</feature>
<gene>
    <name evidence="2" type="ORF">PLANPX_5888</name>
</gene>
<dbReference type="AlphaFoldDB" id="A0A5K7XMX6"/>
<keyword evidence="1" id="KW-0472">Membrane</keyword>
<keyword evidence="1" id="KW-0812">Transmembrane</keyword>
<dbReference type="KEGG" id="lpav:PLANPX_5888"/>
<evidence type="ECO:0000313" key="2">
    <source>
        <dbReference type="EMBL" id="BBO36276.1"/>
    </source>
</evidence>
<proteinExistence type="predicted"/>